<dbReference type="KEGG" id="tpla:ElP_66770"/>
<dbReference type="SUPFAM" id="SSF56317">
    <property type="entry name" value="Carbon-nitrogen hydrolase"/>
    <property type="match status" value="1"/>
</dbReference>
<evidence type="ECO:0000313" key="3">
    <source>
        <dbReference type="Proteomes" id="UP000317835"/>
    </source>
</evidence>
<proteinExistence type="predicted"/>
<dbReference type="PANTHER" id="PTHR23088:SF27">
    <property type="entry name" value="DEAMINATED GLUTATHIONE AMIDASE"/>
    <property type="match status" value="1"/>
</dbReference>
<evidence type="ECO:0000259" key="1">
    <source>
        <dbReference type="PROSITE" id="PS50263"/>
    </source>
</evidence>
<evidence type="ECO:0000313" key="2">
    <source>
        <dbReference type="EMBL" id="QDV38721.1"/>
    </source>
</evidence>
<name>A0A518HCZ1_9BACT</name>
<keyword evidence="3" id="KW-1185">Reference proteome</keyword>
<dbReference type="CDD" id="cd07197">
    <property type="entry name" value="nitrilase"/>
    <property type="match status" value="1"/>
</dbReference>
<dbReference type="InterPro" id="IPR003010">
    <property type="entry name" value="C-N_Hydrolase"/>
</dbReference>
<dbReference type="Gene3D" id="3.60.110.10">
    <property type="entry name" value="Carbon-nitrogen hydrolase"/>
    <property type="match status" value="1"/>
</dbReference>
<dbReference type="Proteomes" id="UP000317835">
    <property type="component" value="Chromosome"/>
</dbReference>
<dbReference type="GO" id="GO:0018762">
    <property type="term" value="F:aliphatic nitrilase activity"/>
    <property type="evidence" value="ECO:0007669"/>
    <property type="project" value="UniProtKB-EC"/>
</dbReference>
<accession>A0A518HCZ1</accession>
<dbReference type="EC" id="3.5.5.7" evidence="2"/>
<dbReference type="AlphaFoldDB" id="A0A518HCZ1"/>
<dbReference type="EMBL" id="CP036426">
    <property type="protein sequence ID" value="QDV38721.1"/>
    <property type="molecule type" value="Genomic_DNA"/>
</dbReference>
<dbReference type="PROSITE" id="PS50263">
    <property type="entry name" value="CN_HYDROLASE"/>
    <property type="match status" value="1"/>
</dbReference>
<feature type="domain" description="CN hydrolase" evidence="1">
    <location>
        <begin position="6"/>
        <end position="258"/>
    </location>
</feature>
<dbReference type="InterPro" id="IPR036526">
    <property type="entry name" value="C-N_Hydrolase_sf"/>
</dbReference>
<sequence>MSDRPFLVGMGQILVEGACPEANLDRASRAIGEAADRGCRLVVLPECLDLGWTDPSARSMAEPIPGPRSELLARQARDRQVFVAAGLVERSGDLLYNAAVLIGPEGRILLHHRKVNELDIALDLYAIGDRIGVAETELGTIGLATCADNFGSSLAIGHVLARMGAQLILSPSAWAVDAEHDHDRTPYGGIWLDSYTELARLYDLTILGVSNVGRLTAGPWGGRRVIGCSMAVGPGGEVLARGPYGERAESMIVVEVRPRPPIGRGTRIAEVLASRGYRGP</sequence>
<gene>
    <name evidence="2" type="primary">nitA</name>
    <name evidence="2" type="ORF">ElP_66770</name>
</gene>
<dbReference type="Pfam" id="PF00795">
    <property type="entry name" value="CN_hydrolase"/>
    <property type="match status" value="1"/>
</dbReference>
<organism evidence="2 3">
    <name type="scientific">Tautonia plasticadhaerens</name>
    <dbReference type="NCBI Taxonomy" id="2527974"/>
    <lineage>
        <taxon>Bacteria</taxon>
        <taxon>Pseudomonadati</taxon>
        <taxon>Planctomycetota</taxon>
        <taxon>Planctomycetia</taxon>
        <taxon>Isosphaerales</taxon>
        <taxon>Isosphaeraceae</taxon>
        <taxon>Tautonia</taxon>
    </lineage>
</organism>
<dbReference type="OrthoDB" id="9811121at2"/>
<protein>
    <submittedName>
        <fullName evidence="2">Aliphatic nitrilase</fullName>
        <ecNumber evidence="2">3.5.5.7</ecNumber>
    </submittedName>
</protein>
<dbReference type="PANTHER" id="PTHR23088">
    <property type="entry name" value="NITRILASE-RELATED"/>
    <property type="match status" value="1"/>
</dbReference>
<reference evidence="2 3" key="1">
    <citation type="submission" date="2019-02" db="EMBL/GenBank/DDBJ databases">
        <title>Deep-cultivation of Planctomycetes and their phenomic and genomic characterization uncovers novel biology.</title>
        <authorList>
            <person name="Wiegand S."/>
            <person name="Jogler M."/>
            <person name="Boedeker C."/>
            <person name="Pinto D."/>
            <person name="Vollmers J."/>
            <person name="Rivas-Marin E."/>
            <person name="Kohn T."/>
            <person name="Peeters S.H."/>
            <person name="Heuer A."/>
            <person name="Rast P."/>
            <person name="Oberbeckmann S."/>
            <person name="Bunk B."/>
            <person name="Jeske O."/>
            <person name="Meyerdierks A."/>
            <person name="Storesund J.E."/>
            <person name="Kallscheuer N."/>
            <person name="Luecker S."/>
            <person name="Lage O.M."/>
            <person name="Pohl T."/>
            <person name="Merkel B.J."/>
            <person name="Hornburger P."/>
            <person name="Mueller R.-W."/>
            <person name="Bruemmer F."/>
            <person name="Labrenz M."/>
            <person name="Spormann A.M."/>
            <person name="Op den Camp H."/>
            <person name="Overmann J."/>
            <person name="Amann R."/>
            <person name="Jetten M.S.M."/>
            <person name="Mascher T."/>
            <person name="Medema M.H."/>
            <person name="Devos D.P."/>
            <person name="Kaster A.-K."/>
            <person name="Ovreas L."/>
            <person name="Rohde M."/>
            <person name="Galperin M.Y."/>
            <person name="Jogler C."/>
        </authorList>
    </citation>
    <scope>NUCLEOTIDE SEQUENCE [LARGE SCALE GENOMIC DNA]</scope>
    <source>
        <strain evidence="2 3">ElP</strain>
    </source>
</reference>
<keyword evidence="2" id="KW-0378">Hydrolase</keyword>
<dbReference type="RefSeq" id="WP_145277447.1">
    <property type="nucleotide sequence ID" value="NZ_CP036426.1"/>
</dbReference>